<organism evidence="1">
    <name type="scientific">marine sediment metagenome</name>
    <dbReference type="NCBI Taxonomy" id="412755"/>
    <lineage>
        <taxon>unclassified sequences</taxon>
        <taxon>metagenomes</taxon>
        <taxon>ecological metagenomes</taxon>
    </lineage>
</organism>
<dbReference type="AlphaFoldDB" id="X1HZX2"/>
<reference evidence="1" key="1">
    <citation type="journal article" date="2014" name="Front. Microbiol.">
        <title>High frequency of phylogenetically diverse reductive dehalogenase-homologous genes in deep subseafloor sedimentary metagenomes.</title>
        <authorList>
            <person name="Kawai M."/>
            <person name="Futagami T."/>
            <person name="Toyoda A."/>
            <person name="Takaki Y."/>
            <person name="Nishi S."/>
            <person name="Hori S."/>
            <person name="Arai W."/>
            <person name="Tsubouchi T."/>
            <person name="Morono Y."/>
            <person name="Uchiyama I."/>
            <person name="Ito T."/>
            <person name="Fujiyama A."/>
            <person name="Inagaki F."/>
            <person name="Takami H."/>
        </authorList>
    </citation>
    <scope>NUCLEOTIDE SEQUENCE</scope>
    <source>
        <strain evidence="1">Expedition CK06-06</strain>
    </source>
</reference>
<dbReference type="EMBL" id="BARU01016205">
    <property type="protein sequence ID" value="GAH59394.1"/>
    <property type="molecule type" value="Genomic_DNA"/>
</dbReference>
<accession>X1HZX2</accession>
<proteinExistence type="predicted"/>
<feature type="non-terminal residue" evidence="1">
    <location>
        <position position="1"/>
    </location>
</feature>
<evidence type="ECO:0000313" key="1">
    <source>
        <dbReference type="EMBL" id="GAH59394.1"/>
    </source>
</evidence>
<comment type="caution">
    <text evidence="1">The sequence shown here is derived from an EMBL/GenBank/DDBJ whole genome shotgun (WGS) entry which is preliminary data.</text>
</comment>
<gene>
    <name evidence="1" type="ORF">S03H2_27221</name>
</gene>
<name>X1HZX2_9ZZZZ</name>
<sequence>ARLIGMLRLERNMDIATMAALFDGSRFAPEPLTEAEQAALS</sequence>
<feature type="non-terminal residue" evidence="1">
    <location>
        <position position="41"/>
    </location>
</feature>
<protein>
    <submittedName>
        <fullName evidence="1">Uncharacterized protein</fullName>
    </submittedName>
</protein>